<organism evidence="1 2">
    <name type="scientific">Halosegnis longus</name>
    <dbReference type="NCBI Taxonomy" id="2216012"/>
    <lineage>
        <taxon>Archaea</taxon>
        <taxon>Methanobacteriati</taxon>
        <taxon>Methanobacteriota</taxon>
        <taxon>Stenosarchaea group</taxon>
        <taxon>Halobacteria</taxon>
        <taxon>Halobacteriales</taxon>
        <taxon>Natronomonadaceae</taxon>
        <taxon>Halosegnis</taxon>
    </lineage>
</organism>
<proteinExistence type="predicted"/>
<evidence type="ECO:0000313" key="1">
    <source>
        <dbReference type="EMBL" id="RNJ22595.1"/>
    </source>
</evidence>
<dbReference type="AlphaFoldDB" id="A0AAJ4R6G1"/>
<dbReference type="Proteomes" id="UP000270581">
    <property type="component" value="Unassembled WGS sequence"/>
</dbReference>
<comment type="caution">
    <text evidence="1">The sequence shown here is derived from an EMBL/GenBank/DDBJ whole genome shotgun (WGS) entry which is preliminary data.</text>
</comment>
<evidence type="ECO:0000313" key="2">
    <source>
        <dbReference type="Proteomes" id="UP000270581"/>
    </source>
</evidence>
<name>A0AAJ4R6G1_9EURY</name>
<gene>
    <name evidence="1" type="ORF">Nmn1133_13210</name>
</gene>
<accession>A0AAJ4R6G1</accession>
<sequence length="128" mass="13940">MILRESVDGEIGNIDLSPEPVAVDRDDGTITVYWNIADSVVDASLEYTVELPAEAADGDVVTFEGTVESSDCRWSVGGDETATVVEDIFQRVLERGAVTAADIEVAIERDDITPKEVARLRRAWLKGD</sequence>
<protein>
    <submittedName>
        <fullName evidence="1">Uncharacterized protein</fullName>
    </submittedName>
</protein>
<dbReference type="EMBL" id="RJJC01000002">
    <property type="protein sequence ID" value="RNJ22595.1"/>
    <property type="molecule type" value="Genomic_DNA"/>
</dbReference>
<reference evidence="1 2" key="1">
    <citation type="submission" date="2018-11" db="EMBL/GenBank/DDBJ databases">
        <title>Genome sequences of Natronomonas sp. CBA1133.</title>
        <authorList>
            <person name="Roh S.W."/>
            <person name="Cha I.-T."/>
        </authorList>
    </citation>
    <scope>NUCLEOTIDE SEQUENCE [LARGE SCALE GENOMIC DNA]</scope>
    <source>
        <strain evidence="1 2">CBA1133</strain>
    </source>
</reference>
<keyword evidence="2" id="KW-1185">Reference proteome</keyword>